<protein>
    <submittedName>
        <fullName evidence="3">AAA family ATPase</fullName>
    </submittedName>
</protein>
<sequence>MLQRRLKALLEVLEQGLVERGRVVRLALLGALAGEHTLLIGPPGTAKSELARRLHRAFAGGQYFERLLTRFTVPEELFGPLSISALEADRYERHTAGYLPEATIAFIDEVFKANSAILNALLTLLNEREFDNGAVRLRCPLISVIGATNTVPDDEVGEAFFDRFLLRLQVEPVSAHGFARLLRLQAPLDTPCPGLDEVELRQLQAAAAAVTLGEDALALLGELREHLRAGQVHVSDRRWVKIVGLLQMAAASDGRDEIGRWDLWLLPWCLAADAATASQIEDWLCARLGMGPDAEPLRLLRVVEAFEAQLEAEQNANDLDYDESGRLRLGEHEAAIDDAVTDAKGGRHALRMRHTRQRRYGRLHVEARLVQLDALRDQITAYAGVLAVERRLLADQLGASLWVDPAFVARADAQLQATAVELASWQARCAQARAGFEALPRLLGPDGPIDGARPAPIEAAARAEAGSAAPARRAAG</sequence>
<name>A0A323UZB3_9RHOO</name>
<evidence type="ECO:0000313" key="4">
    <source>
        <dbReference type="Proteomes" id="UP000248259"/>
    </source>
</evidence>
<organism evidence="3 4">
    <name type="scientific">Parazoarcus communis SWub3 = DSM 12120</name>
    <dbReference type="NCBI Taxonomy" id="1121029"/>
    <lineage>
        <taxon>Bacteria</taxon>
        <taxon>Pseudomonadati</taxon>
        <taxon>Pseudomonadota</taxon>
        <taxon>Betaproteobacteria</taxon>
        <taxon>Rhodocyclales</taxon>
        <taxon>Zoogloeaceae</taxon>
        <taxon>Parazoarcus</taxon>
    </lineage>
</organism>
<evidence type="ECO:0000259" key="2">
    <source>
        <dbReference type="SMART" id="SM00382"/>
    </source>
</evidence>
<dbReference type="InterPro" id="IPR027417">
    <property type="entry name" value="P-loop_NTPase"/>
</dbReference>
<accession>A0A323UZB3</accession>
<gene>
    <name evidence="3" type="ORF">DNK49_05270</name>
</gene>
<dbReference type="EMBL" id="QKOE01000002">
    <property type="protein sequence ID" value="PZA17929.1"/>
    <property type="molecule type" value="Genomic_DNA"/>
</dbReference>
<comment type="caution">
    <text evidence="3">The sequence shown here is derived from an EMBL/GenBank/DDBJ whole genome shotgun (WGS) entry which is preliminary data.</text>
</comment>
<evidence type="ECO:0000313" key="3">
    <source>
        <dbReference type="EMBL" id="PZA17929.1"/>
    </source>
</evidence>
<dbReference type="InterPro" id="IPR003593">
    <property type="entry name" value="AAA+_ATPase"/>
</dbReference>
<evidence type="ECO:0000256" key="1">
    <source>
        <dbReference type="SAM" id="MobiDB-lite"/>
    </source>
</evidence>
<dbReference type="OrthoDB" id="1814213at2"/>
<dbReference type="Gene3D" id="3.40.50.300">
    <property type="entry name" value="P-loop containing nucleotide triphosphate hydrolases"/>
    <property type="match status" value="1"/>
</dbReference>
<feature type="compositionally biased region" description="Low complexity" evidence="1">
    <location>
        <begin position="451"/>
        <end position="476"/>
    </location>
</feature>
<keyword evidence="4" id="KW-1185">Reference proteome</keyword>
<dbReference type="SUPFAM" id="SSF52540">
    <property type="entry name" value="P-loop containing nucleoside triphosphate hydrolases"/>
    <property type="match status" value="1"/>
</dbReference>
<dbReference type="SMART" id="SM00382">
    <property type="entry name" value="AAA"/>
    <property type="match status" value="1"/>
</dbReference>
<dbReference type="InterPro" id="IPR041538">
    <property type="entry name" value="RavA-like_AAA_lid"/>
</dbReference>
<dbReference type="Pfam" id="PF17868">
    <property type="entry name" value="AAA_lid_8"/>
    <property type="match status" value="1"/>
</dbReference>
<feature type="region of interest" description="Disordered" evidence="1">
    <location>
        <begin position="447"/>
        <end position="476"/>
    </location>
</feature>
<proteinExistence type="predicted"/>
<dbReference type="Pfam" id="PF20030">
    <property type="entry name" value="bpMoxR"/>
    <property type="match status" value="1"/>
</dbReference>
<dbReference type="AlphaFoldDB" id="A0A323UZB3"/>
<reference evidence="3 4" key="1">
    <citation type="submission" date="2018-06" db="EMBL/GenBank/DDBJ databases">
        <title>Azoarcus communis strain SWub3 genome.</title>
        <authorList>
            <person name="Zorraquino Salvo V."/>
            <person name="Toubiana D."/>
            <person name="Blumwald E."/>
        </authorList>
    </citation>
    <scope>NUCLEOTIDE SEQUENCE [LARGE SCALE GENOMIC DNA]</scope>
    <source>
        <strain evidence="3 4">SWub3</strain>
    </source>
</reference>
<dbReference type="CDD" id="cd00009">
    <property type="entry name" value="AAA"/>
    <property type="match status" value="1"/>
</dbReference>
<dbReference type="Proteomes" id="UP000248259">
    <property type="component" value="Unassembled WGS sequence"/>
</dbReference>
<dbReference type="InterPro" id="IPR050513">
    <property type="entry name" value="RavA_ATPases"/>
</dbReference>
<feature type="domain" description="AAA+ ATPase" evidence="2">
    <location>
        <begin position="33"/>
        <end position="174"/>
    </location>
</feature>
<dbReference type="InterPro" id="IPR045427">
    <property type="entry name" value="MoxR"/>
</dbReference>
<dbReference type="PANTHER" id="PTHR32204">
    <property type="entry name" value="ATPASE RAVA"/>
    <property type="match status" value="1"/>
</dbReference>
<dbReference type="PANTHER" id="PTHR32204:SF0">
    <property type="entry name" value="ATPASE RAVA"/>
    <property type="match status" value="1"/>
</dbReference>